<dbReference type="FunFam" id="2.40.128.20:FF:000001">
    <property type="entry name" value="Fatty acid-binding protein, adipocyte"/>
    <property type="match status" value="1"/>
</dbReference>
<protein>
    <submittedName>
        <fullName evidence="4">Fatty acid-binding heart</fullName>
    </submittedName>
    <submittedName>
        <fullName evidence="5">Fatty acid-binding protein B</fullName>
    </submittedName>
</protein>
<dbReference type="InterPro" id="IPR012674">
    <property type="entry name" value="Calycin"/>
</dbReference>
<dbReference type="EMBL" id="REGN01003134">
    <property type="protein sequence ID" value="RNA24368.1"/>
    <property type="molecule type" value="Genomic_DNA"/>
</dbReference>
<dbReference type="Gene3D" id="2.40.128.20">
    <property type="match status" value="1"/>
</dbReference>
<evidence type="ECO:0000313" key="4">
    <source>
        <dbReference type="EMBL" id="RNA24368.1"/>
    </source>
</evidence>
<feature type="domain" description="Lipocalin/cytosolic fatty-acid binding" evidence="3">
    <location>
        <begin position="5"/>
        <end position="133"/>
    </location>
</feature>
<dbReference type="OrthoDB" id="354351at2759"/>
<evidence type="ECO:0000313" key="6">
    <source>
        <dbReference type="Proteomes" id="UP000276133"/>
    </source>
</evidence>
<dbReference type="Pfam" id="PF00061">
    <property type="entry name" value="Lipocalin"/>
    <property type="match status" value="1"/>
</dbReference>
<keyword evidence="2" id="KW-0446">Lipid-binding</keyword>
<dbReference type="InterPro" id="IPR000463">
    <property type="entry name" value="Fatty_acid-bd"/>
</dbReference>
<comment type="similarity">
    <text evidence="1">Belongs to the calycin superfamily. Fatty-acid binding protein (FABP) family.</text>
</comment>
<dbReference type="CDD" id="cd00742">
    <property type="entry name" value="FABP"/>
    <property type="match status" value="1"/>
</dbReference>
<dbReference type="GO" id="GO:0008289">
    <property type="term" value="F:lipid binding"/>
    <property type="evidence" value="ECO:0007669"/>
    <property type="project" value="UniProtKB-KW"/>
</dbReference>
<sequence length="135" mass="15004">MASLVGTWDLVESQNWEEYLKEIGVGMIMRKAATSFKPTAIISRDGNKWTLKSVSTLKTTEVNATEGVEFDEKTPDDRVVKSLITIDGEKMTHEQRNAKNGELVTTIVREVVDGRLVATITAGKVVCKRIYSRTA</sequence>
<dbReference type="PANTHER" id="PTHR11955">
    <property type="entry name" value="FATTY ACID BINDING PROTEIN"/>
    <property type="match status" value="1"/>
</dbReference>
<dbReference type="STRING" id="10195.A0A3M7RM28"/>
<proteinExistence type="evidence at transcript level"/>
<evidence type="ECO:0000256" key="2">
    <source>
        <dbReference type="ARBA" id="ARBA00023121"/>
    </source>
</evidence>
<reference evidence="5" key="2">
    <citation type="submission" date="2023-07" db="EMBL/GenBank/DDBJ databases">
        <title>Effects of salinity on life history traits and fatty acid binding proteins of the marine rotifer Brachionus plicatilis.</title>
        <authorList>
            <person name="Lee M.-C."/>
        </authorList>
    </citation>
    <scope>NUCLEOTIDE SEQUENCE</scope>
</reference>
<gene>
    <name evidence="4" type="ORF">BpHYR1_043633</name>
</gene>
<accession>A0A3M7RM28</accession>
<dbReference type="InterPro" id="IPR031259">
    <property type="entry name" value="ILBP"/>
</dbReference>
<dbReference type="SUPFAM" id="SSF50814">
    <property type="entry name" value="Lipocalins"/>
    <property type="match status" value="1"/>
</dbReference>
<evidence type="ECO:0000313" key="5">
    <source>
        <dbReference type="EMBL" id="WLG17458.1"/>
    </source>
</evidence>
<dbReference type="PRINTS" id="PR00178">
    <property type="entry name" value="FATTYACIDBP"/>
</dbReference>
<organism evidence="4 6">
    <name type="scientific">Brachionus plicatilis</name>
    <name type="common">Marine rotifer</name>
    <name type="synonym">Brachionus muelleri</name>
    <dbReference type="NCBI Taxonomy" id="10195"/>
    <lineage>
        <taxon>Eukaryota</taxon>
        <taxon>Metazoa</taxon>
        <taxon>Spiralia</taxon>
        <taxon>Gnathifera</taxon>
        <taxon>Rotifera</taxon>
        <taxon>Eurotatoria</taxon>
        <taxon>Monogononta</taxon>
        <taxon>Pseudotrocha</taxon>
        <taxon>Ploima</taxon>
        <taxon>Brachionidae</taxon>
        <taxon>Brachionus</taxon>
    </lineage>
</organism>
<keyword evidence="6" id="KW-1185">Reference proteome</keyword>
<dbReference type="Proteomes" id="UP000276133">
    <property type="component" value="Unassembled WGS sequence"/>
</dbReference>
<evidence type="ECO:0000259" key="3">
    <source>
        <dbReference type="Pfam" id="PF00061"/>
    </source>
</evidence>
<evidence type="ECO:0000256" key="1">
    <source>
        <dbReference type="ARBA" id="ARBA00008390"/>
    </source>
</evidence>
<dbReference type="EMBL" id="OR238455">
    <property type="protein sequence ID" value="WLG17458.1"/>
    <property type="molecule type" value="mRNA"/>
</dbReference>
<dbReference type="InterPro" id="IPR000566">
    <property type="entry name" value="Lipocln_cytosolic_FA-bd_dom"/>
</dbReference>
<reference evidence="4 6" key="1">
    <citation type="journal article" date="2018" name="Sci. Rep.">
        <title>Genomic signatures of local adaptation to the degree of environmental predictability in rotifers.</title>
        <authorList>
            <person name="Franch-Gras L."/>
            <person name="Hahn C."/>
            <person name="Garcia-Roger E.M."/>
            <person name="Carmona M.J."/>
            <person name="Serra M."/>
            <person name="Gomez A."/>
        </authorList>
    </citation>
    <scope>NUCLEOTIDE SEQUENCE [LARGE SCALE GENOMIC DNA]</scope>
    <source>
        <strain evidence="4">HYR1</strain>
    </source>
</reference>
<name>A0A3M7RM28_BRAPC</name>
<dbReference type="AlphaFoldDB" id="A0A3M7RM28"/>